<accession>I2F291</accession>
<name>I2F291_9BACT</name>
<dbReference type="EMBL" id="CP003532">
    <property type="protein sequence ID" value="AFK06044.1"/>
    <property type="molecule type" value="Genomic_DNA"/>
</dbReference>
<dbReference type="STRING" id="660470.Theba_0314"/>
<gene>
    <name evidence="1" type="ORF">Theba_0314</name>
</gene>
<dbReference type="KEGG" id="mpg:Theba_0314"/>
<protein>
    <submittedName>
        <fullName evidence="1">Uncharacterized protein</fullName>
    </submittedName>
</protein>
<organism evidence="1 2">
    <name type="scientific">Mesotoga prima MesG1.Ag.4.2</name>
    <dbReference type="NCBI Taxonomy" id="660470"/>
    <lineage>
        <taxon>Bacteria</taxon>
        <taxon>Thermotogati</taxon>
        <taxon>Thermotogota</taxon>
        <taxon>Thermotogae</taxon>
        <taxon>Kosmotogales</taxon>
        <taxon>Kosmotogaceae</taxon>
        <taxon>Mesotoga</taxon>
    </lineage>
</organism>
<dbReference type="HOGENOM" id="CLU_2451150_0_0_0"/>
<dbReference type="Proteomes" id="UP000002881">
    <property type="component" value="Chromosome"/>
</dbReference>
<proteinExistence type="predicted"/>
<dbReference type="RefSeq" id="WP_014730187.1">
    <property type="nucleotide sequence ID" value="NC_017934.1"/>
</dbReference>
<evidence type="ECO:0000313" key="1">
    <source>
        <dbReference type="EMBL" id="AFK06044.1"/>
    </source>
</evidence>
<keyword evidence="2" id="KW-1185">Reference proteome</keyword>
<dbReference type="GeneID" id="87106169"/>
<sequence>MNNVDELLERFFNALENDTSDLTDEDKISSILSSEFNQKERETLTGVLDSLFGEVTKMVENPKEYFFSNEQEKLDEYLKEKNKKVDNPD</sequence>
<dbReference type="AlphaFoldDB" id="I2F291"/>
<reference evidence="1 2" key="1">
    <citation type="journal article" date="2012" name="Genome Biol. Evol.">
        <title>Genome Sequence of the Mesophilic Thermotogales Bacterium Mesotoga prima MesG1.Ag.4.2 Reveals the Largest Thermotogales Genome To Date.</title>
        <authorList>
            <person name="Zhaxybayeva O."/>
            <person name="Swithers K.S."/>
            <person name="Foght J."/>
            <person name="Green A.G."/>
            <person name="Bruce D."/>
            <person name="Detter C."/>
            <person name="Han S."/>
            <person name="Teshima H."/>
            <person name="Han J."/>
            <person name="Woyke T."/>
            <person name="Pitluck S."/>
            <person name="Nolan M."/>
            <person name="Ivanova N."/>
            <person name="Pati A."/>
            <person name="Land M.L."/>
            <person name="Dlutek M."/>
            <person name="Doolittle W.F."/>
            <person name="Noll K.M."/>
            <person name="Nesbo C.L."/>
        </authorList>
    </citation>
    <scope>NUCLEOTIDE SEQUENCE [LARGE SCALE GENOMIC DNA]</scope>
    <source>
        <strain evidence="2">mesG1.Ag.4.2</strain>
    </source>
</reference>
<evidence type="ECO:0000313" key="2">
    <source>
        <dbReference type="Proteomes" id="UP000002881"/>
    </source>
</evidence>